<name>A0A0J8BHY6_BETVV</name>
<evidence type="ECO:0000313" key="2">
    <source>
        <dbReference type="EMBL" id="KMS65330.1"/>
    </source>
</evidence>
<feature type="non-terminal residue" evidence="2">
    <location>
        <position position="1"/>
    </location>
</feature>
<evidence type="ECO:0000256" key="1">
    <source>
        <dbReference type="SAM" id="Phobius"/>
    </source>
</evidence>
<keyword evidence="1" id="KW-0812">Transmembrane</keyword>
<evidence type="ECO:0000313" key="3">
    <source>
        <dbReference type="Proteomes" id="UP000035740"/>
    </source>
</evidence>
<dbReference type="Proteomes" id="UP000035740">
    <property type="component" value="Unassembled WGS sequence"/>
</dbReference>
<sequence length="148" mass="16007">LDYDVYELESNNYVNVQGIENANGYVSIQGKEYVNSNVFVSAQGKDYVNSNEYVSVQGKEYVRSRGNDFNAEGKLLSKGKGKAVSNATATDKKYDASSLSNNGNYSRNDLARYNVSGVGILRGKANSASSSSVFIAVFVTIIMAVLTI</sequence>
<keyword evidence="1" id="KW-1133">Transmembrane helix</keyword>
<dbReference type="AlphaFoldDB" id="A0A0J8BHY6"/>
<dbReference type="EMBL" id="KQ110555">
    <property type="protein sequence ID" value="KMS65330.1"/>
    <property type="molecule type" value="Genomic_DNA"/>
</dbReference>
<feature type="transmembrane region" description="Helical" evidence="1">
    <location>
        <begin position="128"/>
        <end position="146"/>
    </location>
</feature>
<organism evidence="2 3">
    <name type="scientific">Beta vulgaris subsp. vulgaris</name>
    <name type="common">Beet</name>
    <dbReference type="NCBI Taxonomy" id="3555"/>
    <lineage>
        <taxon>Eukaryota</taxon>
        <taxon>Viridiplantae</taxon>
        <taxon>Streptophyta</taxon>
        <taxon>Embryophyta</taxon>
        <taxon>Tracheophyta</taxon>
        <taxon>Spermatophyta</taxon>
        <taxon>Magnoliopsida</taxon>
        <taxon>eudicotyledons</taxon>
        <taxon>Gunneridae</taxon>
        <taxon>Pentapetalae</taxon>
        <taxon>Caryophyllales</taxon>
        <taxon>Chenopodiaceae</taxon>
        <taxon>Betoideae</taxon>
        <taxon>Beta</taxon>
    </lineage>
</organism>
<keyword evidence="3" id="KW-1185">Reference proteome</keyword>
<accession>A0A0J8BHY6</accession>
<protein>
    <submittedName>
        <fullName evidence="2">Uncharacterized protein</fullName>
    </submittedName>
</protein>
<gene>
    <name evidence="2" type="ORF">BVRB_037080</name>
</gene>
<reference evidence="2 3" key="1">
    <citation type="journal article" date="2014" name="Nature">
        <title>The genome of the recently domesticated crop plant sugar beet (Beta vulgaris).</title>
        <authorList>
            <person name="Dohm J.C."/>
            <person name="Minoche A.E."/>
            <person name="Holtgrawe D."/>
            <person name="Capella-Gutierrez S."/>
            <person name="Zakrzewski F."/>
            <person name="Tafer H."/>
            <person name="Rupp O."/>
            <person name="Sorensen T.R."/>
            <person name="Stracke R."/>
            <person name="Reinhardt R."/>
            <person name="Goesmann A."/>
            <person name="Kraft T."/>
            <person name="Schulz B."/>
            <person name="Stadler P.F."/>
            <person name="Schmidt T."/>
            <person name="Gabaldon T."/>
            <person name="Lehrach H."/>
            <person name="Weisshaar B."/>
            <person name="Himmelbauer H."/>
        </authorList>
    </citation>
    <scope>NUCLEOTIDE SEQUENCE [LARGE SCALE GENOMIC DNA]</scope>
    <source>
        <tissue evidence="2">Taproot</tissue>
    </source>
</reference>
<keyword evidence="1" id="KW-0472">Membrane</keyword>
<proteinExistence type="predicted"/>